<dbReference type="Proteomes" id="UP000050741">
    <property type="component" value="Unassembled WGS sequence"/>
</dbReference>
<comment type="similarity">
    <text evidence="2">Belongs to the PKI family.</text>
</comment>
<dbReference type="WBParaSite" id="GPLIN_000687800">
    <property type="protein sequence ID" value="GPLIN_000687800"/>
    <property type="gene ID" value="GPLIN_000687800"/>
</dbReference>
<evidence type="ECO:0000256" key="4">
    <source>
        <dbReference type="SAM" id="MobiDB-lite"/>
    </source>
</evidence>
<evidence type="ECO:0000256" key="3">
    <source>
        <dbReference type="ARBA" id="ARBA00023013"/>
    </source>
</evidence>
<dbReference type="AlphaFoldDB" id="A0A183C1Y4"/>
<evidence type="ECO:0000256" key="1">
    <source>
        <dbReference type="ARBA" id="ARBA00002844"/>
    </source>
</evidence>
<feature type="compositionally biased region" description="Polar residues" evidence="4">
    <location>
        <begin position="47"/>
        <end position="70"/>
    </location>
</feature>
<evidence type="ECO:0000313" key="5">
    <source>
        <dbReference type="Proteomes" id="UP000050741"/>
    </source>
</evidence>
<name>A0A183C1Y4_GLOPA</name>
<dbReference type="InterPro" id="IPR004171">
    <property type="entry name" value="cAMP_dep_PKI"/>
</dbReference>
<keyword evidence="5" id="KW-1185">Reference proteome</keyword>
<comment type="function">
    <text evidence="1">Extremely potent competitive inhibitor of cAMP-dependent protein kinase activity, this protein interacts with the catalytic subunit of the enzyme after the cAMP-induced dissociation of its regulatory chains.</text>
</comment>
<feature type="compositionally biased region" description="Polar residues" evidence="4">
    <location>
        <begin position="7"/>
        <end position="22"/>
    </location>
</feature>
<dbReference type="Pfam" id="PF02827">
    <property type="entry name" value="PKI"/>
    <property type="match status" value="1"/>
</dbReference>
<evidence type="ECO:0000313" key="6">
    <source>
        <dbReference type="WBParaSite" id="GPLIN_000687800"/>
    </source>
</evidence>
<dbReference type="GO" id="GO:0004862">
    <property type="term" value="F:cAMP-dependent protein kinase inhibitor activity"/>
    <property type="evidence" value="ECO:0007669"/>
    <property type="project" value="InterPro"/>
</dbReference>
<organism evidence="5 6">
    <name type="scientific">Globodera pallida</name>
    <name type="common">Potato cyst nematode worm</name>
    <name type="synonym">Heterodera pallida</name>
    <dbReference type="NCBI Taxonomy" id="36090"/>
    <lineage>
        <taxon>Eukaryota</taxon>
        <taxon>Metazoa</taxon>
        <taxon>Ecdysozoa</taxon>
        <taxon>Nematoda</taxon>
        <taxon>Chromadorea</taxon>
        <taxon>Rhabditida</taxon>
        <taxon>Tylenchina</taxon>
        <taxon>Tylenchomorpha</taxon>
        <taxon>Tylenchoidea</taxon>
        <taxon>Heteroderidae</taxon>
        <taxon>Heteroderinae</taxon>
        <taxon>Globodera</taxon>
    </lineage>
</organism>
<feature type="compositionally biased region" description="Low complexity" evidence="4">
    <location>
        <begin position="71"/>
        <end position="84"/>
    </location>
</feature>
<reference evidence="5" key="1">
    <citation type="submission" date="2014-05" db="EMBL/GenBank/DDBJ databases">
        <title>The genome and life-stage specific transcriptomes of Globodera pallida elucidate key aspects of plant parasitism by a cyst nematode.</title>
        <authorList>
            <person name="Cotton J.A."/>
            <person name="Lilley C.J."/>
            <person name="Jones L.M."/>
            <person name="Kikuchi T."/>
            <person name="Reid A.J."/>
            <person name="Thorpe P."/>
            <person name="Tsai I.J."/>
            <person name="Beasley H."/>
            <person name="Blok V."/>
            <person name="Cock P.J.A."/>
            <person name="Van den Akker S.E."/>
            <person name="Holroyd N."/>
            <person name="Hunt M."/>
            <person name="Mantelin S."/>
            <person name="Naghra H."/>
            <person name="Pain A."/>
            <person name="Palomares-Rius J.E."/>
            <person name="Zarowiecki M."/>
            <person name="Berriman M."/>
            <person name="Jones J.T."/>
            <person name="Urwin P.E."/>
        </authorList>
    </citation>
    <scope>NUCLEOTIDE SEQUENCE [LARGE SCALE GENOMIC DNA]</scope>
    <source>
        <strain evidence="5">Lindley</strain>
    </source>
</reference>
<accession>A0A183C1Y4</accession>
<protein>
    <submittedName>
        <fullName evidence="6">SH2 domain-containing protein</fullName>
    </submittedName>
</protein>
<evidence type="ECO:0000256" key="2">
    <source>
        <dbReference type="ARBA" id="ARBA00006393"/>
    </source>
</evidence>
<feature type="region of interest" description="Disordered" evidence="4">
    <location>
        <begin position="1"/>
        <end position="89"/>
    </location>
</feature>
<keyword evidence="3" id="KW-0649">Protein kinase inhibitor</keyword>
<sequence length="492" mass="55389">MGELQQDDNNSSELDSFVTSGRTGRRNALADLGVENTSDPGLLADRLTQQLNTGGSDEGPSSTSTTSKMVQQPNQHQQTSQQQQNGGYANNSTATRIRFETKIQFQLPMASQSLVLVRLFCLVMLARHSIQWLPSLIGGNFKCYHSLYYVEKYDNDKLKALEKHILNVWHDKITGIRKSVQCYSDVGCETYRCKDARGDDIFVINGCAKQKIKEESTKCTLDVELDQFCSLKADRLAAPSCSLCYKEECNLKTIELEKKNDPNDDFCYHTVRYINKNTLPRDLLSFLKKNLGITPKIRETVSCKNGRAGCQVFSCKDSADNDQFRVTACATSDSDCTNGLYQFCTRGLHPQCQRCLDKKCSQRSTELEGSEAADNPTMYDGPNPGLRCLLKRICALLDAVKQKKSRWKTVKLSRRFAPRWPKTSKKSKSKSKSKKPLTCKNLEALDTRMQDVADPSFNLYADLSEELEDSPANEMNRMFMDEYLVAIGAVDV</sequence>
<reference evidence="6" key="2">
    <citation type="submission" date="2016-06" db="UniProtKB">
        <authorList>
            <consortium name="WormBaseParasite"/>
        </authorList>
    </citation>
    <scope>IDENTIFICATION</scope>
</reference>
<proteinExistence type="inferred from homology"/>